<dbReference type="InterPro" id="IPR015915">
    <property type="entry name" value="Kelch-typ_b-propeller"/>
</dbReference>
<gene>
    <name evidence="14" type="ORF">A2W41_04745</name>
</gene>
<dbReference type="InterPro" id="IPR037524">
    <property type="entry name" value="PA14/GLEYA"/>
</dbReference>
<dbReference type="SUPFAM" id="SSF81296">
    <property type="entry name" value="E set domains"/>
    <property type="match status" value="2"/>
</dbReference>
<dbReference type="InterPro" id="IPR008979">
    <property type="entry name" value="Galactose-bd-like_sf"/>
</dbReference>
<evidence type="ECO:0000313" key="14">
    <source>
        <dbReference type="EMBL" id="OGZ43768.1"/>
    </source>
</evidence>
<dbReference type="CDD" id="cd00603">
    <property type="entry name" value="IPT_PCSR"/>
    <property type="match status" value="1"/>
</dbReference>
<accession>A0A1G2G1N9</accession>
<evidence type="ECO:0000256" key="7">
    <source>
        <dbReference type="ARBA" id="ARBA00022824"/>
    </source>
</evidence>
<evidence type="ECO:0000256" key="12">
    <source>
        <dbReference type="SAM" id="Phobius"/>
    </source>
</evidence>
<dbReference type="InterPro" id="IPR002909">
    <property type="entry name" value="IPT_dom"/>
</dbReference>
<comment type="similarity">
    <text evidence="2">Belongs to the malectin family.</text>
</comment>
<evidence type="ECO:0000256" key="2">
    <source>
        <dbReference type="ARBA" id="ARBA00009141"/>
    </source>
</evidence>
<evidence type="ECO:0000259" key="13">
    <source>
        <dbReference type="PROSITE" id="PS51820"/>
    </source>
</evidence>
<protein>
    <recommendedName>
        <fullName evidence="13">PA14 domain-containing protein</fullName>
    </recommendedName>
</protein>
<feature type="transmembrane region" description="Helical" evidence="12">
    <location>
        <begin position="27"/>
        <end position="48"/>
    </location>
</feature>
<dbReference type="Gene3D" id="2.60.120.430">
    <property type="entry name" value="Galactose-binding lectin"/>
    <property type="match status" value="2"/>
</dbReference>
<dbReference type="Pfam" id="PF24981">
    <property type="entry name" value="Beta-prop_ATRN-LZTR1"/>
    <property type="match status" value="1"/>
</dbReference>
<dbReference type="SUPFAM" id="SSF50952">
    <property type="entry name" value="Soluble quinoprotein glucose dehydrogenase"/>
    <property type="match status" value="1"/>
</dbReference>
<dbReference type="SMART" id="SM00612">
    <property type="entry name" value="Kelch"/>
    <property type="match status" value="5"/>
</dbReference>
<evidence type="ECO:0000256" key="10">
    <source>
        <dbReference type="ARBA" id="ARBA00023180"/>
    </source>
</evidence>
<dbReference type="SMART" id="SM00429">
    <property type="entry name" value="IPT"/>
    <property type="match status" value="2"/>
</dbReference>
<dbReference type="GO" id="GO:0030246">
    <property type="term" value="F:carbohydrate binding"/>
    <property type="evidence" value="ECO:0007669"/>
    <property type="project" value="InterPro"/>
</dbReference>
<comment type="subcellular location">
    <subcellularLocation>
        <location evidence="1">Endoplasmic reticulum membrane</location>
        <topology evidence="1">Single-pass type I membrane protein</topology>
    </subcellularLocation>
</comment>
<keyword evidence="10" id="KW-0325">Glycoprotein</keyword>
<dbReference type="InterPro" id="IPR006652">
    <property type="entry name" value="Kelch_1"/>
</dbReference>
<dbReference type="InterPro" id="IPR011041">
    <property type="entry name" value="Quinoprot_gluc/sorb_DH_b-prop"/>
</dbReference>
<dbReference type="Pfam" id="PF07995">
    <property type="entry name" value="GSDH"/>
    <property type="match status" value="1"/>
</dbReference>
<dbReference type="Gene3D" id="2.60.40.10">
    <property type="entry name" value="Immunoglobulins"/>
    <property type="match status" value="3"/>
</dbReference>
<dbReference type="Proteomes" id="UP000176700">
    <property type="component" value="Unassembled WGS sequence"/>
</dbReference>
<feature type="domain" description="PA14" evidence="13">
    <location>
        <begin position="298"/>
        <end position="444"/>
    </location>
</feature>
<dbReference type="InterPro" id="IPR037293">
    <property type="entry name" value="Gal_Oxidase_central_sf"/>
</dbReference>
<proteinExistence type="inferred from homology"/>
<dbReference type="PANTHER" id="PTHR13460:SF0">
    <property type="entry name" value="MALECTIN"/>
    <property type="match status" value="1"/>
</dbReference>
<evidence type="ECO:0000256" key="9">
    <source>
        <dbReference type="ARBA" id="ARBA00023136"/>
    </source>
</evidence>
<dbReference type="SUPFAM" id="SSF56988">
    <property type="entry name" value="Anthrax protective antigen"/>
    <property type="match status" value="1"/>
</dbReference>
<keyword evidence="11" id="KW-0119">Carbohydrate metabolism</keyword>
<dbReference type="GO" id="GO:0016020">
    <property type="term" value="C:membrane"/>
    <property type="evidence" value="ECO:0007669"/>
    <property type="project" value="TreeGrafter"/>
</dbReference>
<dbReference type="InterPro" id="IPR014756">
    <property type="entry name" value="Ig_E-set"/>
</dbReference>
<dbReference type="Gene3D" id="3.90.182.10">
    <property type="entry name" value="Toxin - Anthrax Protective Antigen,domain 1"/>
    <property type="match status" value="1"/>
</dbReference>
<dbReference type="Gene3D" id="2.120.10.30">
    <property type="entry name" value="TolB, C-terminal domain"/>
    <property type="match status" value="1"/>
</dbReference>
<evidence type="ECO:0000256" key="8">
    <source>
        <dbReference type="ARBA" id="ARBA00022989"/>
    </source>
</evidence>
<dbReference type="EMBL" id="MHNI01000003">
    <property type="protein sequence ID" value="OGZ43768.1"/>
    <property type="molecule type" value="Genomic_DNA"/>
</dbReference>
<keyword evidence="5" id="KW-0732">Signal</keyword>
<evidence type="ECO:0000256" key="4">
    <source>
        <dbReference type="ARBA" id="ARBA00022692"/>
    </source>
</evidence>
<dbReference type="SUPFAM" id="SSF49785">
    <property type="entry name" value="Galactose-binding domain-like"/>
    <property type="match status" value="2"/>
</dbReference>
<comment type="caution">
    <text evidence="14">The sequence shown here is derived from an EMBL/GenBank/DDBJ whole genome shotgun (WGS) entry which is preliminary data.</text>
</comment>
<dbReference type="Pfam" id="PF07691">
    <property type="entry name" value="PA14"/>
    <property type="match status" value="1"/>
</dbReference>
<evidence type="ECO:0000313" key="15">
    <source>
        <dbReference type="Proteomes" id="UP000176700"/>
    </source>
</evidence>
<name>A0A1G2G1N9_9BACT</name>
<dbReference type="Gene3D" id="2.130.10.80">
    <property type="entry name" value="Galactose oxidase/kelch, beta-propeller"/>
    <property type="match status" value="1"/>
</dbReference>
<dbReference type="SMART" id="SM00758">
    <property type="entry name" value="PA14"/>
    <property type="match status" value="1"/>
</dbReference>
<evidence type="ECO:0000256" key="6">
    <source>
        <dbReference type="ARBA" id="ARBA00022737"/>
    </source>
</evidence>
<dbReference type="PROSITE" id="PS51820">
    <property type="entry name" value="PA14"/>
    <property type="match status" value="1"/>
</dbReference>
<evidence type="ECO:0000256" key="3">
    <source>
        <dbReference type="ARBA" id="ARBA00022441"/>
    </source>
</evidence>
<dbReference type="SUPFAM" id="SSF117281">
    <property type="entry name" value="Kelch motif"/>
    <property type="match status" value="1"/>
</dbReference>
<evidence type="ECO:0000256" key="1">
    <source>
        <dbReference type="ARBA" id="ARBA00004115"/>
    </source>
</evidence>
<dbReference type="InterPro" id="IPR011042">
    <property type="entry name" value="6-blade_b-propeller_TolB-like"/>
</dbReference>
<evidence type="ECO:0000256" key="11">
    <source>
        <dbReference type="ARBA" id="ARBA00023277"/>
    </source>
</evidence>
<keyword evidence="7" id="KW-0256">Endoplasmic reticulum</keyword>
<dbReference type="InterPro" id="IPR039155">
    <property type="entry name" value="MLEC"/>
</dbReference>
<keyword evidence="3" id="KW-0880">Kelch repeat</keyword>
<dbReference type="InterPro" id="IPR011658">
    <property type="entry name" value="PA14_dom"/>
</dbReference>
<keyword evidence="9 12" id="KW-0472">Membrane</keyword>
<dbReference type="CDD" id="cd00102">
    <property type="entry name" value="IPT"/>
    <property type="match status" value="1"/>
</dbReference>
<organism evidence="14 15">
    <name type="scientific">Candidatus Ryanbacteria bacterium RIFCSPHIGHO2_01_45_13</name>
    <dbReference type="NCBI Taxonomy" id="1802112"/>
    <lineage>
        <taxon>Bacteria</taxon>
        <taxon>Candidatus Ryaniibacteriota</taxon>
    </lineage>
</organism>
<reference evidence="14 15" key="1">
    <citation type="journal article" date="2016" name="Nat. Commun.">
        <title>Thousands of microbial genomes shed light on interconnected biogeochemical processes in an aquifer system.</title>
        <authorList>
            <person name="Anantharaman K."/>
            <person name="Brown C.T."/>
            <person name="Hug L.A."/>
            <person name="Sharon I."/>
            <person name="Castelle C.J."/>
            <person name="Probst A.J."/>
            <person name="Thomas B.C."/>
            <person name="Singh A."/>
            <person name="Wilkins M.J."/>
            <person name="Karaoz U."/>
            <person name="Brodie E.L."/>
            <person name="Williams K.H."/>
            <person name="Hubbard S.S."/>
            <person name="Banfield J.F."/>
        </authorList>
    </citation>
    <scope>NUCLEOTIDE SEQUENCE [LARGE SCALE GENOMIC DNA]</scope>
</reference>
<dbReference type="InterPro" id="IPR056737">
    <property type="entry name" value="Beta-prop_ATRN-MKLN-like"/>
</dbReference>
<dbReference type="InterPro" id="IPR013783">
    <property type="entry name" value="Ig-like_fold"/>
</dbReference>
<dbReference type="Pfam" id="PF01833">
    <property type="entry name" value="TIG"/>
    <property type="match status" value="2"/>
</dbReference>
<keyword evidence="4 12" id="KW-0812">Transmembrane</keyword>
<dbReference type="PANTHER" id="PTHR13460">
    <property type="match status" value="1"/>
</dbReference>
<keyword evidence="6" id="KW-0677">Repeat</keyword>
<dbReference type="Pfam" id="PF11721">
    <property type="entry name" value="Malectin"/>
    <property type="match status" value="2"/>
</dbReference>
<dbReference type="InterPro" id="IPR021720">
    <property type="entry name" value="Malectin_dom"/>
</dbReference>
<sequence length="1485" mass="156748">MLKIIDDISNIIITMSTNISTPLTKTFVRPLCAVAFFVFFGLVFAGVADAHEMRINTGGLSFVDTGGNTWEADAHFNTGNTFSTAAAISNTADDLLYQTERWDDAPAPELAYAIPVANGDYMVTLHFAEIWSGAFSIGARVFDVGMEGITVLDNIDIYAEAGANTALTKTFTATVTDGALDILFTHVVQNPKIAGIEVMEHEEETHLMHVVAGPDQTVVDDDGDGAELVTLDAGDSHTHAFGETIVSWVWAEGVETIGTTEVITAPFSVGVHEILLVATDSAGNTGSDAVMVTVLAPNDVPGLAGYYFDFTGTPLTSIPDVSALQADWAQIEPNLNYDATSGNFAGTPFSENFAARYTGFIDIPVGGSYGFAIESDDGSRLFIDDALLINNDGLHAMKKMSAVSALSAGMHKVMIEFFEASGQAGLKFYWTPPAIAEQIVPSSALFYEYPALLPVINVIDPLSGPEVGGNKVTINGFGFIFSVDETTVNFGGTALTGSSLTIIDENTIEVIAPAGIGTVAVSVATPNSVSKGENYLYIEDAPPPVLFTSGTLFSGINGPTSLAFGPDGKLYVGTQFGTVWVLTLDDNLNVINSYSTGIIQDSESTFRSILGIAFNPLDDPLNPKLYVAHSFLFHGDDIDFYKGKISTLSGPGLSVKEDIITGLPVSDHDHGMNGMEFGMKGEMYIQVGGNTNAGVPGVLSSSGELDEGALSAATLVAHLERENFDGNVTHNSAGEQTGGFDVEVFASGFRNPYDLVLHSNGGLYGTDNGPNFGYGGKSTGCAAEGPDPEEPDELNLIVENGYYGHANRLRGASDPRQCVWRSIFEPSDAQYTAPMTTFTPSTNGITEYRSNTFGGQLKGHLLASRWEGELYDVELSGDGKSVASQNILTPQGGLDVTTGPDGTIFIAQHLAGKIIYHKPSEPVPSVPHIISATPYRGPLTGERTALITGSGLNAGGMAMVTFGGKNCPTVSVTSTAIKCMVPAGDAPGAVDIVVTTAGMTAVLPGGYTYMDSTLPPPPPLVGKWFAKVPLPIAIGEMSAAAIGDFVYVLAGHGEGAYNDTLYRYDTMQNVWESMAPQTVAPLADHAAVEVINGKIYMFGGILPPGEGESNTLAIYNPVTDAWSLGSPLMKEGVPYGLGSVASGVIGGKLYIAGGIHDGNLAGNPTDTFVYNPVADIWTELAPMPSGRNHAAGVGYSGKFYVFSGRQGENDPNELTFDDSYVYDPSSNTWGMLAPIPTPRGGMGTAVALLDELFVIGGEGGGPSSGTYPNVEAYNPVTNTWRALPDLPTPRHGIYPVLVGDDIHVVAGGTMEGHSHSAIHEMYNPYGIDEHQAPSAGIRINTGGLSFVDTGGNTWEADAHFNTGNTFSTAAAISNTADDLLYQTERWDDTPAPELAYAIPVDNSHYEVTLHFAEIWSGAFAVGARVFDVAIEGATVLDDFDIYAEAGANTALTKTFHVEVSDGTLNILFSREVQNPKIAGIEAVRH</sequence>
<dbReference type="Gene3D" id="2.120.10.80">
    <property type="entry name" value="Kelch-type beta propeller"/>
    <property type="match status" value="1"/>
</dbReference>
<dbReference type="InterPro" id="IPR012938">
    <property type="entry name" value="Glc/Sorbosone_DH"/>
</dbReference>
<keyword evidence="8 12" id="KW-1133">Transmembrane helix</keyword>
<evidence type="ECO:0000256" key="5">
    <source>
        <dbReference type="ARBA" id="ARBA00022729"/>
    </source>
</evidence>